<comment type="caution">
    <text evidence="2">The sequence shown here is derived from an EMBL/GenBank/DDBJ whole genome shotgun (WGS) entry which is preliminary data.</text>
</comment>
<protein>
    <submittedName>
        <fullName evidence="2">Uncharacterized protein</fullName>
    </submittedName>
</protein>
<dbReference type="Proteomes" id="UP000828390">
    <property type="component" value="Unassembled WGS sequence"/>
</dbReference>
<gene>
    <name evidence="2" type="ORF">DPMN_020949</name>
</gene>
<keyword evidence="3" id="KW-1185">Reference proteome</keyword>
<evidence type="ECO:0000313" key="2">
    <source>
        <dbReference type="EMBL" id="KAH3896768.1"/>
    </source>
</evidence>
<reference evidence="2" key="1">
    <citation type="journal article" date="2019" name="bioRxiv">
        <title>The Genome of the Zebra Mussel, Dreissena polymorpha: A Resource for Invasive Species Research.</title>
        <authorList>
            <person name="McCartney M.A."/>
            <person name="Auch B."/>
            <person name="Kono T."/>
            <person name="Mallez S."/>
            <person name="Zhang Y."/>
            <person name="Obille A."/>
            <person name="Becker A."/>
            <person name="Abrahante J.E."/>
            <person name="Garbe J."/>
            <person name="Badalamenti J.P."/>
            <person name="Herman A."/>
            <person name="Mangelson H."/>
            <person name="Liachko I."/>
            <person name="Sullivan S."/>
            <person name="Sone E.D."/>
            <person name="Koren S."/>
            <person name="Silverstein K.A.T."/>
            <person name="Beckman K.B."/>
            <person name="Gohl D.M."/>
        </authorList>
    </citation>
    <scope>NUCLEOTIDE SEQUENCE</scope>
    <source>
        <strain evidence="2">Duluth1</strain>
        <tissue evidence="2">Whole animal</tissue>
    </source>
</reference>
<proteinExistence type="predicted"/>
<dbReference type="EMBL" id="JAIWYP010000001">
    <property type="protein sequence ID" value="KAH3896768.1"/>
    <property type="molecule type" value="Genomic_DNA"/>
</dbReference>
<dbReference type="AlphaFoldDB" id="A0A9D4NLE9"/>
<evidence type="ECO:0000313" key="3">
    <source>
        <dbReference type="Proteomes" id="UP000828390"/>
    </source>
</evidence>
<evidence type="ECO:0000256" key="1">
    <source>
        <dbReference type="SAM" id="MobiDB-lite"/>
    </source>
</evidence>
<organism evidence="2 3">
    <name type="scientific">Dreissena polymorpha</name>
    <name type="common">Zebra mussel</name>
    <name type="synonym">Mytilus polymorpha</name>
    <dbReference type="NCBI Taxonomy" id="45954"/>
    <lineage>
        <taxon>Eukaryota</taxon>
        <taxon>Metazoa</taxon>
        <taxon>Spiralia</taxon>
        <taxon>Lophotrochozoa</taxon>
        <taxon>Mollusca</taxon>
        <taxon>Bivalvia</taxon>
        <taxon>Autobranchia</taxon>
        <taxon>Heteroconchia</taxon>
        <taxon>Euheterodonta</taxon>
        <taxon>Imparidentia</taxon>
        <taxon>Neoheterodontei</taxon>
        <taxon>Myida</taxon>
        <taxon>Dreissenoidea</taxon>
        <taxon>Dreissenidae</taxon>
        <taxon>Dreissena</taxon>
    </lineage>
</organism>
<reference evidence="2" key="2">
    <citation type="submission" date="2020-11" db="EMBL/GenBank/DDBJ databases">
        <authorList>
            <person name="McCartney M.A."/>
            <person name="Auch B."/>
            <person name="Kono T."/>
            <person name="Mallez S."/>
            <person name="Becker A."/>
            <person name="Gohl D.M."/>
            <person name="Silverstein K.A.T."/>
            <person name="Koren S."/>
            <person name="Bechman K.B."/>
            <person name="Herman A."/>
            <person name="Abrahante J.E."/>
            <person name="Garbe J."/>
        </authorList>
    </citation>
    <scope>NUCLEOTIDE SEQUENCE</scope>
    <source>
        <strain evidence="2">Duluth1</strain>
        <tissue evidence="2">Whole animal</tissue>
    </source>
</reference>
<feature type="region of interest" description="Disordered" evidence="1">
    <location>
        <begin position="1"/>
        <end position="25"/>
    </location>
</feature>
<name>A0A9D4NLE9_DREPO</name>
<sequence length="66" mass="7167">MTKVMSSVKPNYVHGSVKTHSSRSSRSELIAFKQAEAESAKIACSKLEIIVPKRSSLSMRGTLVST</sequence>
<accession>A0A9D4NLE9</accession>